<dbReference type="InterPro" id="IPR000504">
    <property type="entry name" value="RRM_dom"/>
</dbReference>
<dbReference type="OMA" id="ADEDCIN"/>
<organism evidence="6">
    <name type="scientific">Guillardia theta (strain CCMP2712)</name>
    <name type="common">Cryptophyte</name>
    <dbReference type="NCBI Taxonomy" id="905079"/>
    <lineage>
        <taxon>Eukaryota</taxon>
        <taxon>Cryptophyceae</taxon>
        <taxon>Pyrenomonadales</taxon>
        <taxon>Geminigeraceae</taxon>
        <taxon>Guillardia</taxon>
    </lineage>
</organism>
<evidence type="ECO:0000313" key="6">
    <source>
        <dbReference type="EMBL" id="EKX55246.1"/>
    </source>
</evidence>
<accession>L1K352</accession>
<dbReference type="Gene3D" id="3.30.70.330">
    <property type="match status" value="1"/>
</dbReference>
<keyword evidence="8" id="KW-1185">Reference proteome</keyword>
<proteinExistence type="predicted"/>
<keyword evidence="3" id="KW-0539">Nucleus</keyword>
<dbReference type="PROSITE" id="PS50102">
    <property type="entry name" value="RRM"/>
    <property type="match status" value="1"/>
</dbReference>
<dbReference type="eggNOG" id="KOG1995">
    <property type="taxonomic scope" value="Eukaryota"/>
</dbReference>
<evidence type="ECO:0000313" key="8">
    <source>
        <dbReference type="Proteomes" id="UP000011087"/>
    </source>
</evidence>
<dbReference type="SMART" id="SM00360">
    <property type="entry name" value="RRM"/>
    <property type="match status" value="1"/>
</dbReference>
<evidence type="ECO:0000313" key="7">
    <source>
        <dbReference type="EnsemblProtists" id="EKX55246"/>
    </source>
</evidence>
<dbReference type="STRING" id="905079.L1K352"/>
<dbReference type="AlphaFoldDB" id="L1K352"/>
<dbReference type="HOGENOM" id="CLU_1362646_0_0_1"/>
<dbReference type="SUPFAM" id="SSF54928">
    <property type="entry name" value="RNA-binding domain, RBD"/>
    <property type="match status" value="1"/>
</dbReference>
<dbReference type="OrthoDB" id="76445at2759"/>
<reference evidence="6 8" key="1">
    <citation type="journal article" date="2012" name="Nature">
        <title>Algal genomes reveal evolutionary mosaicism and the fate of nucleomorphs.</title>
        <authorList>
            <consortium name="DOE Joint Genome Institute"/>
            <person name="Curtis B.A."/>
            <person name="Tanifuji G."/>
            <person name="Burki F."/>
            <person name="Gruber A."/>
            <person name="Irimia M."/>
            <person name="Maruyama S."/>
            <person name="Arias M.C."/>
            <person name="Ball S.G."/>
            <person name="Gile G.H."/>
            <person name="Hirakawa Y."/>
            <person name="Hopkins J.F."/>
            <person name="Kuo A."/>
            <person name="Rensing S.A."/>
            <person name="Schmutz J."/>
            <person name="Symeonidi A."/>
            <person name="Elias M."/>
            <person name="Eveleigh R.J."/>
            <person name="Herman E.K."/>
            <person name="Klute M.J."/>
            <person name="Nakayama T."/>
            <person name="Obornik M."/>
            <person name="Reyes-Prieto A."/>
            <person name="Armbrust E.V."/>
            <person name="Aves S.J."/>
            <person name="Beiko R.G."/>
            <person name="Coutinho P."/>
            <person name="Dacks J.B."/>
            <person name="Durnford D.G."/>
            <person name="Fast N.M."/>
            <person name="Green B.R."/>
            <person name="Grisdale C.J."/>
            <person name="Hempel F."/>
            <person name="Henrissat B."/>
            <person name="Hoppner M.P."/>
            <person name="Ishida K."/>
            <person name="Kim E."/>
            <person name="Koreny L."/>
            <person name="Kroth P.G."/>
            <person name="Liu Y."/>
            <person name="Malik S.B."/>
            <person name="Maier U.G."/>
            <person name="McRose D."/>
            <person name="Mock T."/>
            <person name="Neilson J.A."/>
            <person name="Onodera N.T."/>
            <person name="Poole A.M."/>
            <person name="Pritham E.J."/>
            <person name="Richards T.A."/>
            <person name="Rocap G."/>
            <person name="Roy S.W."/>
            <person name="Sarai C."/>
            <person name="Schaack S."/>
            <person name="Shirato S."/>
            <person name="Slamovits C.H."/>
            <person name="Spencer D.F."/>
            <person name="Suzuki S."/>
            <person name="Worden A.Z."/>
            <person name="Zauner S."/>
            <person name="Barry K."/>
            <person name="Bell C."/>
            <person name="Bharti A.K."/>
            <person name="Crow J.A."/>
            <person name="Grimwood J."/>
            <person name="Kramer R."/>
            <person name="Lindquist E."/>
            <person name="Lucas S."/>
            <person name="Salamov A."/>
            <person name="McFadden G.I."/>
            <person name="Lane C.E."/>
            <person name="Keeling P.J."/>
            <person name="Gray M.W."/>
            <person name="Grigoriev I.V."/>
            <person name="Archibald J.M."/>
        </authorList>
    </citation>
    <scope>NUCLEOTIDE SEQUENCE</scope>
    <source>
        <strain evidence="6 8">CCMP2712</strain>
    </source>
</reference>
<dbReference type="PaxDb" id="55529-EKX55246"/>
<dbReference type="EnsemblProtists" id="EKX55246">
    <property type="protein sequence ID" value="EKX55246"/>
    <property type="gene ID" value="GUITHDRAFT_99029"/>
</dbReference>
<feature type="domain" description="RRM" evidence="5">
    <location>
        <begin position="6"/>
        <end position="99"/>
    </location>
</feature>
<dbReference type="GO" id="GO:0005634">
    <property type="term" value="C:nucleus"/>
    <property type="evidence" value="ECO:0007669"/>
    <property type="project" value="UniProtKB-SubCell"/>
</dbReference>
<sequence>MELWEDTIYVSGLPKDITEQRLVDFFGQIGIIKEGKGKEKGKKKVWIYKDKATGEPKGDATVSYDDPNGAKYRAMVDEVDMTVVGTETGEVAMAMMATETDEGVEAEMTTTVEAEEEVGKIVKEIGKDMEEGGRGGDYGGRGGDYGGRGGDYGGPEVVVTVKAVTCQAAMTILAAAMVDHQEGAAMTTGTDSTEVSKVGVT</sequence>
<dbReference type="Proteomes" id="UP000011087">
    <property type="component" value="Unassembled WGS sequence"/>
</dbReference>
<dbReference type="EMBL" id="JH992965">
    <property type="protein sequence ID" value="EKX55246.1"/>
    <property type="molecule type" value="Genomic_DNA"/>
</dbReference>
<dbReference type="KEGG" id="gtt:GUITHDRAFT_99029"/>
<evidence type="ECO:0000256" key="2">
    <source>
        <dbReference type="ARBA" id="ARBA00022884"/>
    </source>
</evidence>
<evidence type="ECO:0000259" key="5">
    <source>
        <dbReference type="PROSITE" id="PS50102"/>
    </source>
</evidence>
<dbReference type="InterPro" id="IPR034870">
    <property type="entry name" value="TET_fam"/>
</dbReference>
<gene>
    <name evidence="6" type="ORF">GUITHDRAFT_99029</name>
</gene>
<reference evidence="8" key="2">
    <citation type="submission" date="2012-11" db="EMBL/GenBank/DDBJ databases">
        <authorList>
            <person name="Kuo A."/>
            <person name="Curtis B.A."/>
            <person name="Tanifuji G."/>
            <person name="Burki F."/>
            <person name="Gruber A."/>
            <person name="Irimia M."/>
            <person name="Maruyama S."/>
            <person name="Arias M.C."/>
            <person name="Ball S.G."/>
            <person name="Gile G.H."/>
            <person name="Hirakawa Y."/>
            <person name="Hopkins J.F."/>
            <person name="Rensing S.A."/>
            <person name="Schmutz J."/>
            <person name="Symeonidi A."/>
            <person name="Elias M."/>
            <person name="Eveleigh R.J."/>
            <person name="Herman E.K."/>
            <person name="Klute M.J."/>
            <person name="Nakayama T."/>
            <person name="Obornik M."/>
            <person name="Reyes-Prieto A."/>
            <person name="Armbrust E.V."/>
            <person name="Aves S.J."/>
            <person name="Beiko R.G."/>
            <person name="Coutinho P."/>
            <person name="Dacks J.B."/>
            <person name="Durnford D.G."/>
            <person name="Fast N.M."/>
            <person name="Green B.R."/>
            <person name="Grisdale C."/>
            <person name="Hempe F."/>
            <person name="Henrissat B."/>
            <person name="Hoppner M.P."/>
            <person name="Ishida K.-I."/>
            <person name="Kim E."/>
            <person name="Koreny L."/>
            <person name="Kroth P.G."/>
            <person name="Liu Y."/>
            <person name="Malik S.-B."/>
            <person name="Maier U.G."/>
            <person name="McRose D."/>
            <person name="Mock T."/>
            <person name="Neilson J.A."/>
            <person name="Onodera N.T."/>
            <person name="Poole A.M."/>
            <person name="Pritham E.J."/>
            <person name="Richards T.A."/>
            <person name="Rocap G."/>
            <person name="Roy S.W."/>
            <person name="Sarai C."/>
            <person name="Schaack S."/>
            <person name="Shirato S."/>
            <person name="Slamovits C.H."/>
            <person name="Spencer D.F."/>
            <person name="Suzuki S."/>
            <person name="Worden A.Z."/>
            <person name="Zauner S."/>
            <person name="Barry K."/>
            <person name="Bell C."/>
            <person name="Bharti A.K."/>
            <person name="Crow J.A."/>
            <person name="Grimwood J."/>
            <person name="Kramer R."/>
            <person name="Lindquist E."/>
            <person name="Lucas S."/>
            <person name="Salamov A."/>
            <person name="McFadden G.I."/>
            <person name="Lane C.E."/>
            <person name="Keeling P.J."/>
            <person name="Gray M.W."/>
            <person name="Grigoriev I.V."/>
            <person name="Archibald J.M."/>
        </authorList>
    </citation>
    <scope>NUCLEOTIDE SEQUENCE</scope>
    <source>
        <strain evidence="8">CCMP2712</strain>
    </source>
</reference>
<dbReference type="Pfam" id="PF00076">
    <property type="entry name" value="RRM_1"/>
    <property type="match status" value="1"/>
</dbReference>
<keyword evidence="2 4" id="KW-0694">RNA-binding</keyword>
<evidence type="ECO:0000256" key="4">
    <source>
        <dbReference type="PROSITE-ProRule" id="PRU00176"/>
    </source>
</evidence>
<protein>
    <recommendedName>
        <fullName evidence="5">RRM domain-containing protein</fullName>
    </recommendedName>
</protein>
<dbReference type="PANTHER" id="PTHR23238">
    <property type="entry name" value="RNA BINDING PROTEIN"/>
    <property type="match status" value="1"/>
</dbReference>
<evidence type="ECO:0000256" key="1">
    <source>
        <dbReference type="ARBA" id="ARBA00004123"/>
    </source>
</evidence>
<dbReference type="GeneID" id="17311858"/>
<name>L1K352_GUITC</name>
<evidence type="ECO:0000256" key="3">
    <source>
        <dbReference type="ARBA" id="ARBA00023242"/>
    </source>
</evidence>
<dbReference type="InterPro" id="IPR012677">
    <property type="entry name" value="Nucleotide-bd_a/b_plait_sf"/>
</dbReference>
<reference evidence="7" key="3">
    <citation type="submission" date="2016-03" db="UniProtKB">
        <authorList>
            <consortium name="EnsemblProtists"/>
        </authorList>
    </citation>
    <scope>IDENTIFICATION</scope>
</reference>
<comment type="subcellular location">
    <subcellularLocation>
        <location evidence="1">Nucleus</location>
    </subcellularLocation>
</comment>
<dbReference type="RefSeq" id="XP_005842226.1">
    <property type="nucleotide sequence ID" value="XM_005842169.1"/>
</dbReference>
<dbReference type="GO" id="GO:0006355">
    <property type="term" value="P:regulation of DNA-templated transcription"/>
    <property type="evidence" value="ECO:0007669"/>
    <property type="project" value="InterPro"/>
</dbReference>
<dbReference type="InterPro" id="IPR035979">
    <property type="entry name" value="RBD_domain_sf"/>
</dbReference>
<dbReference type="GO" id="GO:0003723">
    <property type="term" value="F:RNA binding"/>
    <property type="evidence" value="ECO:0007669"/>
    <property type="project" value="UniProtKB-UniRule"/>
</dbReference>